<dbReference type="Pfam" id="PF00133">
    <property type="entry name" value="tRNA-synt_1"/>
    <property type="match status" value="1"/>
</dbReference>
<keyword evidence="9" id="KW-0067">ATP-binding</keyword>
<keyword evidence="11 15" id="KW-1133">Transmembrane helix</keyword>
<keyword evidence="12 15" id="KW-0472">Membrane</keyword>
<dbReference type="Gene3D" id="3.40.50.620">
    <property type="entry name" value="HUPs"/>
    <property type="match status" value="1"/>
</dbReference>
<dbReference type="Pfam" id="PF03901">
    <property type="entry name" value="Glyco_transf_22"/>
    <property type="match status" value="1"/>
</dbReference>
<evidence type="ECO:0000256" key="14">
    <source>
        <dbReference type="ARBA" id="ARBA00029936"/>
    </source>
</evidence>
<dbReference type="GO" id="GO:0005829">
    <property type="term" value="C:cytosol"/>
    <property type="evidence" value="ECO:0007669"/>
    <property type="project" value="TreeGrafter"/>
</dbReference>
<evidence type="ECO:0000256" key="12">
    <source>
        <dbReference type="ARBA" id="ARBA00023136"/>
    </source>
</evidence>
<dbReference type="OrthoDB" id="19039at2759"/>
<evidence type="ECO:0000256" key="15">
    <source>
        <dbReference type="SAM" id="Phobius"/>
    </source>
</evidence>
<dbReference type="InterPro" id="IPR002303">
    <property type="entry name" value="Valyl-tRNA_ligase"/>
</dbReference>
<organism evidence="17 18">
    <name type="scientific">Meloidogyne graminicola</name>
    <dbReference type="NCBI Taxonomy" id="189291"/>
    <lineage>
        <taxon>Eukaryota</taxon>
        <taxon>Metazoa</taxon>
        <taxon>Ecdysozoa</taxon>
        <taxon>Nematoda</taxon>
        <taxon>Chromadorea</taxon>
        <taxon>Rhabditida</taxon>
        <taxon>Tylenchina</taxon>
        <taxon>Tylenchomorpha</taxon>
        <taxon>Tylenchoidea</taxon>
        <taxon>Meloidogynidae</taxon>
        <taxon>Meloidogyninae</taxon>
        <taxon>Meloidogyne</taxon>
    </lineage>
</organism>
<keyword evidence="18" id="KW-1185">Reference proteome</keyword>
<dbReference type="EC" id="6.1.1.9" evidence="2"/>
<feature type="transmembrane region" description="Helical" evidence="15">
    <location>
        <begin position="491"/>
        <end position="517"/>
    </location>
</feature>
<evidence type="ECO:0000256" key="3">
    <source>
        <dbReference type="ARBA" id="ARBA00022598"/>
    </source>
</evidence>
<evidence type="ECO:0000256" key="13">
    <source>
        <dbReference type="ARBA" id="ARBA00023146"/>
    </source>
</evidence>
<feature type="transmembrane region" description="Helical" evidence="15">
    <location>
        <begin position="802"/>
        <end position="822"/>
    </location>
</feature>
<dbReference type="GO" id="GO:0016757">
    <property type="term" value="F:glycosyltransferase activity"/>
    <property type="evidence" value="ECO:0007669"/>
    <property type="project" value="UniProtKB-KW"/>
</dbReference>
<dbReference type="GO" id="GO:0006438">
    <property type="term" value="P:valyl-tRNA aminoacylation"/>
    <property type="evidence" value="ECO:0007669"/>
    <property type="project" value="InterPro"/>
</dbReference>
<evidence type="ECO:0000256" key="10">
    <source>
        <dbReference type="ARBA" id="ARBA00022917"/>
    </source>
</evidence>
<evidence type="ECO:0000256" key="2">
    <source>
        <dbReference type="ARBA" id="ARBA00013169"/>
    </source>
</evidence>
<dbReference type="AlphaFoldDB" id="A0A8S9ZR83"/>
<dbReference type="InterPro" id="IPR005599">
    <property type="entry name" value="GPI_mannosylTrfase"/>
</dbReference>
<evidence type="ECO:0000313" key="18">
    <source>
        <dbReference type="Proteomes" id="UP000605970"/>
    </source>
</evidence>
<comment type="subcellular location">
    <subcellularLocation>
        <location evidence="1">Endoplasmic reticulum membrane</location>
        <topology evidence="1">Multi-pass membrane protein</topology>
    </subcellularLocation>
</comment>
<keyword evidence="13" id="KW-0030">Aminoacyl-tRNA synthetase</keyword>
<dbReference type="SUPFAM" id="SSF52374">
    <property type="entry name" value="Nucleotidylyl transferase"/>
    <property type="match status" value="1"/>
</dbReference>
<keyword evidence="8" id="KW-0256">Endoplasmic reticulum</keyword>
<dbReference type="PANTHER" id="PTHR11946">
    <property type="entry name" value="VALYL-TRNA SYNTHETASES"/>
    <property type="match status" value="1"/>
</dbReference>
<sequence>MSCSLDWEQLFYTMDELIFSGMLSGMCWNKTFLKNFSNAVKTAFCQLYELGLIKRETRLIQSFNETEPSMKEQWFLQMTEINKELLEYLENGNLNLDPNSVRGNLIEFLKFEEPWCLSRQLIWGHKIPAYFVENSKRWIVALTEEDARKQLEPSEIGSKLIQDSDVLDTWFSSSLIPIIIGGWPKNIISKNVINLMETGHDIIGFWVARMLVICKRLTGHYPFSNVLIHGLIRDSQNRKMSKSLGNVVDPMDIINGIKLEQMINRMKNSNLPVEDMVFSETSEKDLRKRFPNGIIACGSDALRFSMLRHDVTDFEIQIDIPRFADEGRRFCNKIWNMCKYCERIFNAYKNCLIEEEEEGGINGINYEVKFNENVRDFKIRQGFKRKTLSNYSIILLFYESTKSSLWNLDIKRILAINDTLVETICVVLTLLKTFLPFVSSFLLDCLNLNDEGERRCKYLLNELPKLTDEEYLKIGENFFKKNCFLNNKFQLLLLLMIRVTELFLIIALVTHTFLTLYTKVEESFNTQAIHDFLYLRNNWTKYDHREFPGVVPRTFVGPLAIASLMSPIFVLAQYFGINKLWMFFTARTTLGLCNLFAFCNFCRCVEKRFGNRVALYLRLFTLSQFHFLFYLSRPLPNTFAMFFVLIAFQKWIENKIIFFTFYATIAIFLFRIELILLFGPIILTIIYIGFCTLCCVLCKFKKKKIKRFSIPFDSFMWGRPVWPELEVIEFNIVKNKSHEYGVMPFWWYFTSALPRSLLLTALIAPLSIFAWQKDQKLIIQTIIPAFIFIFLYSFLPHKELRFIMYTIPLLNLSAAFFCDFVYMETFFYEYFLPYTFTFIISSYIYKLFLTIQFVNVSTRNYPGGDSLLELQFQTRNLSNKPIRVHIDNYSAQTGISRFVQLYDAWEYNKTEDLSLEELQSFDFLMFGVDNLNQFYNDLKSNYMPFKHEEFMRIDGFDKIIWQEVPFLEWYTTFIKSVPYPIFNVKVVHY</sequence>
<feature type="transmembrane region" description="Helical" evidence="15">
    <location>
        <begin position="555"/>
        <end position="575"/>
    </location>
</feature>
<evidence type="ECO:0000259" key="16">
    <source>
        <dbReference type="Pfam" id="PF00133"/>
    </source>
</evidence>
<evidence type="ECO:0000256" key="4">
    <source>
        <dbReference type="ARBA" id="ARBA00022676"/>
    </source>
</evidence>
<dbReference type="Proteomes" id="UP000605970">
    <property type="component" value="Unassembled WGS sequence"/>
</dbReference>
<dbReference type="GO" id="GO:0004832">
    <property type="term" value="F:valine-tRNA ligase activity"/>
    <property type="evidence" value="ECO:0007669"/>
    <property type="project" value="UniProtKB-EC"/>
</dbReference>
<feature type="transmembrane region" description="Helical" evidence="15">
    <location>
        <begin position="777"/>
        <end position="795"/>
    </location>
</feature>
<comment type="caution">
    <text evidence="17">The sequence shown here is derived from an EMBL/GenBank/DDBJ whole genome shotgun (WGS) entry which is preliminary data.</text>
</comment>
<dbReference type="InterPro" id="IPR014729">
    <property type="entry name" value="Rossmann-like_a/b/a_fold"/>
</dbReference>
<feature type="transmembrane region" description="Helical" evidence="15">
    <location>
        <begin position="656"/>
        <end position="672"/>
    </location>
</feature>
<accession>A0A8S9ZR83</accession>
<keyword evidence="3" id="KW-0436">Ligase</keyword>
<feature type="transmembrane region" description="Helical" evidence="15">
    <location>
        <begin position="635"/>
        <end position="651"/>
    </location>
</feature>
<keyword evidence="7" id="KW-0547">Nucleotide-binding</keyword>
<evidence type="ECO:0000313" key="17">
    <source>
        <dbReference type="EMBL" id="KAF7635659.1"/>
    </source>
</evidence>
<evidence type="ECO:0000256" key="9">
    <source>
        <dbReference type="ARBA" id="ARBA00022840"/>
    </source>
</evidence>
<dbReference type="Gene3D" id="1.10.730.10">
    <property type="entry name" value="Isoleucyl-tRNA Synthetase, Domain 1"/>
    <property type="match status" value="1"/>
</dbReference>
<feature type="transmembrane region" description="Helical" evidence="15">
    <location>
        <begin position="745"/>
        <end position="771"/>
    </location>
</feature>
<evidence type="ECO:0000256" key="1">
    <source>
        <dbReference type="ARBA" id="ARBA00004477"/>
    </source>
</evidence>
<dbReference type="InterPro" id="IPR002300">
    <property type="entry name" value="aa-tRNA-synth_Ia"/>
</dbReference>
<evidence type="ECO:0000256" key="7">
    <source>
        <dbReference type="ARBA" id="ARBA00022741"/>
    </source>
</evidence>
<gene>
    <name evidence="17" type="ORF">Mgra_00004902</name>
</gene>
<evidence type="ECO:0000256" key="5">
    <source>
        <dbReference type="ARBA" id="ARBA00022679"/>
    </source>
</evidence>
<feature type="transmembrane region" description="Helical" evidence="15">
    <location>
        <begin position="834"/>
        <end position="854"/>
    </location>
</feature>
<evidence type="ECO:0000256" key="11">
    <source>
        <dbReference type="ARBA" id="ARBA00022989"/>
    </source>
</evidence>
<evidence type="ECO:0000256" key="6">
    <source>
        <dbReference type="ARBA" id="ARBA00022692"/>
    </source>
</evidence>
<feature type="domain" description="Aminoacyl-tRNA synthetase class Ia" evidence="16">
    <location>
        <begin position="30"/>
        <end position="312"/>
    </location>
</feature>
<keyword evidence="10" id="KW-0648">Protein biosynthesis</keyword>
<protein>
    <recommendedName>
        <fullName evidence="2">valine--tRNA ligase</fullName>
        <ecNumber evidence="2">6.1.1.9</ecNumber>
    </recommendedName>
    <alternativeName>
        <fullName evidence="14">Valyl-tRNA synthetase</fullName>
    </alternativeName>
</protein>
<reference evidence="17" key="1">
    <citation type="journal article" date="2020" name="Ecol. Evol.">
        <title>Genome structure and content of the rice root-knot nematode (Meloidogyne graminicola).</title>
        <authorList>
            <person name="Phan N.T."/>
            <person name="Danchin E.G.J."/>
            <person name="Klopp C."/>
            <person name="Perfus-Barbeoch L."/>
            <person name="Kozlowski D.K."/>
            <person name="Koutsovoulos G.D."/>
            <person name="Lopez-Roques C."/>
            <person name="Bouchez O."/>
            <person name="Zahm M."/>
            <person name="Besnard G."/>
            <person name="Bellafiore S."/>
        </authorList>
    </citation>
    <scope>NUCLEOTIDE SEQUENCE</scope>
    <source>
        <strain evidence="17">VN-18</strain>
    </source>
</reference>
<dbReference type="GO" id="GO:0005524">
    <property type="term" value="F:ATP binding"/>
    <property type="evidence" value="ECO:0007669"/>
    <property type="project" value="UniProtKB-KW"/>
</dbReference>
<proteinExistence type="predicted"/>
<dbReference type="PRINTS" id="PR00986">
    <property type="entry name" value="TRNASYNTHVAL"/>
</dbReference>
<dbReference type="EMBL" id="JABEBT010000039">
    <property type="protein sequence ID" value="KAF7635659.1"/>
    <property type="molecule type" value="Genomic_DNA"/>
</dbReference>
<name>A0A8S9ZR83_9BILA</name>
<evidence type="ECO:0000256" key="8">
    <source>
        <dbReference type="ARBA" id="ARBA00022824"/>
    </source>
</evidence>
<dbReference type="PANTHER" id="PTHR11946:SF111">
    <property type="entry name" value="VALINE--TRNA LIGASE"/>
    <property type="match status" value="1"/>
</dbReference>
<keyword evidence="5" id="KW-0808">Transferase</keyword>
<feature type="transmembrane region" description="Helical" evidence="15">
    <location>
        <begin position="678"/>
        <end position="698"/>
    </location>
</feature>
<dbReference type="GO" id="GO:0005789">
    <property type="term" value="C:endoplasmic reticulum membrane"/>
    <property type="evidence" value="ECO:0007669"/>
    <property type="project" value="UniProtKB-SubCell"/>
</dbReference>
<keyword evidence="6 15" id="KW-0812">Transmembrane</keyword>
<keyword evidence="4" id="KW-0328">Glycosyltransferase</keyword>